<proteinExistence type="predicted"/>
<dbReference type="RefSeq" id="WP_150226269.1">
    <property type="nucleotide sequence ID" value="NZ_BNBE01000002.1"/>
</dbReference>
<evidence type="ECO:0000313" key="2">
    <source>
        <dbReference type="Proteomes" id="UP000632849"/>
    </source>
</evidence>
<dbReference type="GeneID" id="95657070"/>
<reference evidence="1" key="1">
    <citation type="journal article" date="2014" name="Int. J. Syst. Evol. Microbiol.">
        <title>Complete genome sequence of Corynebacterium casei LMG S-19264T (=DSM 44701T), isolated from a smear-ripened cheese.</title>
        <authorList>
            <consortium name="US DOE Joint Genome Institute (JGI-PGF)"/>
            <person name="Walter F."/>
            <person name="Albersmeier A."/>
            <person name="Kalinowski J."/>
            <person name="Ruckert C."/>
        </authorList>
    </citation>
    <scope>NUCLEOTIDE SEQUENCE</scope>
    <source>
        <strain evidence="1">JCM 4122</strain>
    </source>
</reference>
<name>A0A919BRL1_STRFL</name>
<reference evidence="1" key="2">
    <citation type="submission" date="2020-09" db="EMBL/GenBank/DDBJ databases">
        <authorList>
            <person name="Sun Q."/>
            <person name="Ohkuma M."/>
        </authorList>
    </citation>
    <scope>NUCLEOTIDE SEQUENCE</scope>
    <source>
        <strain evidence="1">JCM 4122</strain>
    </source>
</reference>
<dbReference type="EMBL" id="BNBE01000002">
    <property type="protein sequence ID" value="GHG06220.1"/>
    <property type="molecule type" value="Genomic_DNA"/>
</dbReference>
<organism evidence="1 2">
    <name type="scientific">Streptomyces filamentosus</name>
    <name type="common">Streptomyces roseosporus</name>
    <dbReference type="NCBI Taxonomy" id="67294"/>
    <lineage>
        <taxon>Bacteria</taxon>
        <taxon>Bacillati</taxon>
        <taxon>Actinomycetota</taxon>
        <taxon>Actinomycetes</taxon>
        <taxon>Kitasatosporales</taxon>
        <taxon>Streptomycetaceae</taxon>
        <taxon>Streptomyces</taxon>
    </lineage>
</organism>
<accession>A0A919BRL1</accession>
<dbReference type="Proteomes" id="UP000632849">
    <property type="component" value="Unassembled WGS sequence"/>
</dbReference>
<dbReference type="AlphaFoldDB" id="A0A919BRL1"/>
<gene>
    <name evidence="1" type="ORF">GCM10017667_41650</name>
</gene>
<comment type="caution">
    <text evidence="1">The sequence shown here is derived from an EMBL/GenBank/DDBJ whole genome shotgun (WGS) entry which is preliminary data.</text>
</comment>
<evidence type="ECO:0000313" key="1">
    <source>
        <dbReference type="EMBL" id="GHG06220.1"/>
    </source>
</evidence>
<keyword evidence="2" id="KW-1185">Reference proteome</keyword>
<protein>
    <submittedName>
        <fullName evidence="1">Uncharacterized protein</fullName>
    </submittedName>
</protein>
<sequence>MYLVHARLRAPTGQQLPSHTAGFVCCQARDAECLEHVSVHESGDDWVLGLFFTTPTLAEAERNASRLCVRALQAPGPLRGWELIGSGAALIDAPWDVWDS</sequence>